<reference evidence="2" key="1">
    <citation type="submission" date="2016-10" db="EMBL/GenBank/DDBJ databases">
        <authorList>
            <person name="de Groot N.N."/>
        </authorList>
    </citation>
    <scope>NUCLEOTIDE SEQUENCE</scope>
</reference>
<feature type="transmembrane region" description="Helical" evidence="1">
    <location>
        <begin position="91"/>
        <end position="110"/>
    </location>
</feature>
<feature type="transmembrane region" description="Helical" evidence="1">
    <location>
        <begin position="50"/>
        <end position="71"/>
    </location>
</feature>
<protein>
    <submittedName>
        <fullName evidence="2">Uncharacterized protein</fullName>
    </submittedName>
</protein>
<dbReference type="AlphaFoldDB" id="A0A1W1E8A1"/>
<proteinExistence type="predicted"/>
<accession>A0A1W1E8A1</accession>
<evidence type="ECO:0000256" key="1">
    <source>
        <dbReference type="SAM" id="Phobius"/>
    </source>
</evidence>
<sequence>MFDPIEEIGKDIRYGKSEKKKIKRKNTSFTQQEVDLQKTPFLLFPPGKEMLFLGIYFVTIPYIVGLVFIFFYVSNGNATAFGSLNTDSNFFLIWALGYEIVAVFVLLMIVKSAIRFSINNAQASVRRKPPRKRYR</sequence>
<organism evidence="2">
    <name type="scientific">hydrothermal vent metagenome</name>
    <dbReference type="NCBI Taxonomy" id="652676"/>
    <lineage>
        <taxon>unclassified sequences</taxon>
        <taxon>metagenomes</taxon>
        <taxon>ecological metagenomes</taxon>
    </lineage>
</organism>
<name>A0A1W1E8A1_9ZZZZ</name>
<dbReference type="EMBL" id="FPIB01000011">
    <property type="protein sequence ID" value="SFV90195.1"/>
    <property type="molecule type" value="Genomic_DNA"/>
</dbReference>
<keyword evidence="1" id="KW-0812">Transmembrane</keyword>
<keyword evidence="1" id="KW-1133">Transmembrane helix</keyword>
<evidence type="ECO:0000313" key="2">
    <source>
        <dbReference type="EMBL" id="SFV90195.1"/>
    </source>
</evidence>
<gene>
    <name evidence="2" type="ORF">MNB_SV-4-278</name>
</gene>
<keyword evidence="1" id="KW-0472">Membrane</keyword>